<dbReference type="PROSITE" id="PS50928">
    <property type="entry name" value="ABC_TM1"/>
    <property type="match status" value="1"/>
</dbReference>
<evidence type="ECO:0000259" key="8">
    <source>
        <dbReference type="PROSITE" id="PS50928"/>
    </source>
</evidence>
<feature type="transmembrane region" description="Helical" evidence="7">
    <location>
        <begin position="258"/>
        <end position="277"/>
    </location>
</feature>
<dbReference type="InterPro" id="IPR000515">
    <property type="entry name" value="MetI-like"/>
</dbReference>
<protein>
    <submittedName>
        <fullName evidence="9">Carbohydrate ABC transporter permease</fullName>
    </submittedName>
</protein>
<keyword evidence="3" id="KW-1003">Cell membrane</keyword>
<dbReference type="CDD" id="cd06261">
    <property type="entry name" value="TM_PBP2"/>
    <property type="match status" value="1"/>
</dbReference>
<evidence type="ECO:0000256" key="1">
    <source>
        <dbReference type="ARBA" id="ARBA00004651"/>
    </source>
</evidence>
<feature type="domain" description="ABC transmembrane type-1" evidence="8">
    <location>
        <begin position="73"/>
        <end position="276"/>
    </location>
</feature>
<evidence type="ECO:0000256" key="2">
    <source>
        <dbReference type="ARBA" id="ARBA00022448"/>
    </source>
</evidence>
<feature type="transmembrane region" description="Helical" evidence="7">
    <location>
        <begin position="77"/>
        <end position="96"/>
    </location>
</feature>
<evidence type="ECO:0000256" key="3">
    <source>
        <dbReference type="ARBA" id="ARBA00022475"/>
    </source>
</evidence>
<keyword evidence="5 7" id="KW-1133">Transmembrane helix</keyword>
<dbReference type="GO" id="GO:0005886">
    <property type="term" value="C:plasma membrane"/>
    <property type="evidence" value="ECO:0007669"/>
    <property type="project" value="UniProtKB-SubCell"/>
</dbReference>
<dbReference type="SUPFAM" id="SSF161098">
    <property type="entry name" value="MetI-like"/>
    <property type="match status" value="1"/>
</dbReference>
<sequence length="292" mass="32979">MHTLRKMRLFDYLNYLFLIGFSCLMLYPLLYVFSISVSDGEAVWRQSVKLFPIGFNVEAYEAIARANAVVRAYRNSILYTVLGTTFTLIVCLLAAYPLSEPRFRLRGPISLILGLTLFFSAGLIPTYLTYQSYGLLNTIWVITLPVAFNFWFIILVRANISTIPRELKDAARVDGASDFRILLQIIVPLSKPILATIALFVAVAIWNDFFNPLLYLNNSEKFPLTIMLRRMLIRGATGEVVQGNYADTLQAKAFFRQVKMATVIVTLGPILLVYPFVQKYFVQGTLVGAIKG</sequence>
<dbReference type="Pfam" id="PF00528">
    <property type="entry name" value="BPD_transp_1"/>
    <property type="match status" value="1"/>
</dbReference>
<evidence type="ECO:0000256" key="7">
    <source>
        <dbReference type="RuleBase" id="RU363032"/>
    </source>
</evidence>
<name>A0A6B0YQR0_9CHLR</name>
<feature type="transmembrane region" description="Helical" evidence="7">
    <location>
        <begin position="108"/>
        <end position="127"/>
    </location>
</feature>
<evidence type="ECO:0000256" key="6">
    <source>
        <dbReference type="ARBA" id="ARBA00023136"/>
    </source>
</evidence>
<comment type="subcellular location">
    <subcellularLocation>
        <location evidence="1 7">Cell membrane</location>
        <topology evidence="1 7">Multi-pass membrane protein</topology>
    </subcellularLocation>
</comment>
<reference evidence="9" key="1">
    <citation type="submission" date="2019-09" db="EMBL/GenBank/DDBJ databases">
        <title>Characterisation of the sponge microbiome using genome-centric metagenomics.</title>
        <authorList>
            <person name="Engelberts J.P."/>
            <person name="Robbins S.J."/>
            <person name="De Goeij J.M."/>
            <person name="Aranda M."/>
            <person name="Bell S.C."/>
            <person name="Webster N.S."/>
        </authorList>
    </citation>
    <scope>NUCLEOTIDE SEQUENCE</scope>
    <source>
        <strain evidence="9">SB0664_bin_27</strain>
    </source>
</reference>
<feature type="transmembrane region" description="Helical" evidence="7">
    <location>
        <begin position="181"/>
        <end position="206"/>
    </location>
</feature>
<organism evidence="9">
    <name type="scientific">Caldilineaceae bacterium SB0664_bin_27</name>
    <dbReference type="NCBI Taxonomy" id="2605260"/>
    <lineage>
        <taxon>Bacteria</taxon>
        <taxon>Bacillati</taxon>
        <taxon>Chloroflexota</taxon>
        <taxon>Caldilineae</taxon>
        <taxon>Caldilineales</taxon>
        <taxon>Caldilineaceae</taxon>
    </lineage>
</organism>
<feature type="transmembrane region" description="Helical" evidence="7">
    <location>
        <begin position="12"/>
        <end position="33"/>
    </location>
</feature>
<dbReference type="PROSITE" id="PS51257">
    <property type="entry name" value="PROKAR_LIPOPROTEIN"/>
    <property type="match status" value="1"/>
</dbReference>
<dbReference type="GO" id="GO:0055085">
    <property type="term" value="P:transmembrane transport"/>
    <property type="evidence" value="ECO:0007669"/>
    <property type="project" value="InterPro"/>
</dbReference>
<evidence type="ECO:0000256" key="5">
    <source>
        <dbReference type="ARBA" id="ARBA00022989"/>
    </source>
</evidence>
<dbReference type="PANTHER" id="PTHR43744">
    <property type="entry name" value="ABC TRANSPORTER PERMEASE PROTEIN MG189-RELATED-RELATED"/>
    <property type="match status" value="1"/>
</dbReference>
<comment type="caution">
    <text evidence="9">The sequence shown here is derived from an EMBL/GenBank/DDBJ whole genome shotgun (WGS) entry which is preliminary data.</text>
</comment>
<accession>A0A6B0YQR0</accession>
<dbReference type="PANTHER" id="PTHR43744:SF9">
    <property type="entry name" value="POLYGALACTURONAN_RHAMNOGALACTURONAN TRANSPORT SYSTEM PERMEASE PROTEIN YTCP"/>
    <property type="match status" value="1"/>
</dbReference>
<feature type="transmembrane region" description="Helical" evidence="7">
    <location>
        <begin position="139"/>
        <end position="160"/>
    </location>
</feature>
<evidence type="ECO:0000313" key="9">
    <source>
        <dbReference type="EMBL" id="MXY93300.1"/>
    </source>
</evidence>
<keyword evidence="4 7" id="KW-0812">Transmembrane</keyword>
<dbReference type="InterPro" id="IPR035906">
    <property type="entry name" value="MetI-like_sf"/>
</dbReference>
<keyword evidence="2 7" id="KW-0813">Transport</keyword>
<keyword evidence="6 7" id="KW-0472">Membrane</keyword>
<comment type="similarity">
    <text evidence="7">Belongs to the binding-protein-dependent transport system permease family.</text>
</comment>
<gene>
    <name evidence="9" type="ORF">F4Y42_07620</name>
</gene>
<proteinExistence type="inferred from homology"/>
<dbReference type="Gene3D" id="1.10.3720.10">
    <property type="entry name" value="MetI-like"/>
    <property type="match status" value="1"/>
</dbReference>
<dbReference type="EMBL" id="VXRG01000066">
    <property type="protein sequence ID" value="MXY93300.1"/>
    <property type="molecule type" value="Genomic_DNA"/>
</dbReference>
<evidence type="ECO:0000256" key="4">
    <source>
        <dbReference type="ARBA" id="ARBA00022692"/>
    </source>
</evidence>
<dbReference type="AlphaFoldDB" id="A0A6B0YQR0"/>